<organism evidence="1">
    <name type="scientific">mine drainage metagenome</name>
    <dbReference type="NCBI Taxonomy" id="410659"/>
    <lineage>
        <taxon>unclassified sequences</taxon>
        <taxon>metagenomes</taxon>
        <taxon>ecological metagenomes</taxon>
    </lineage>
</organism>
<accession>A0A1J5PFZ8</accession>
<evidence type="ECO:0000313" key="1">
    <source>
        <dbReference type="EMBL" id="OIQ70326.1"/>
    </source>
</evidence>
<reference evidence="1" key="1">
    <citation type="submission" date="2016-10" db="EMBL/GenBank/DDBJ databases">
        <title>Sequence of Gallionella enrichment culture.</title>
        <authorList>
            <person name="Poehlein A."/>
            <person name="Muehling M."/>
            <person name="Daniel R."/>
        </authorList>
    </citation>
    <scope>NUCLEOTIDE SEQUENCE</scope>
</reference>
<sequence>MVLAGEAGAVEQFGGGGALVRLEPATFTKVNQRVRLFCAGGHDAAGAVVFEAAADHHLIVGQQGGGERVALKPTQPLAVKRKFLRRGAVDQATTFGETGAHL</sequence>
<proteinExistence type="predicted"/>
<protein>
    <submittedName>
        <fullName evidence="1">Uncharacterized protein</fullName>
    </submittedName>
</protein>
<gene>
    <name evidence="1" type="ORF">GALL_480620</name>
</gene>
<comment type="caution">
    <text evidence="1">The sequence shown here is derived from an EMBL/GenBank/DDBJ whole genome shotgun (WGS) entry which is preliminary data.</text>
</comment>
<dbReference type="EMBL" id="MLJW01004259">
    <property type="protein sequence ID" value="OIQ70326.1"/>
    <property type="molecule type" value="Genomic_DNA"/>
</dbReference>
<name>A0A1J5PFZ8_9ZZZZ</name>
<dbReference type="AlphaFoldDB" id="A0A1J5PFZ8"/>